<feature type="non-terminal residue" evidence="1">
    <location>
        <position position="1"/>
    </location>
</feature>
<protein>
    <submittedName>
        <fullName evidence="1">Uncharacterized protein</fullName>
    </submittedName>
</protein>
<dbReference type="EMBL" id="JARWAL010000001">
    <property type="protein sequence ID" value="MDR5891180.1"/>
    <property type="molecule type" value="Genomic_DNA"/>
</dbReference>
<accession>A0ABU1GGQ9</accession>
<reference evidence="1 2" key="1">
    <citation type="submission" date="2023-04" db="EMBL/GenBank/DDBJ databases">
        <title>A long-awaited taxogenomic arrangement of the family Halomonadaceae.</title>
        <authorList>
            <person name="De La Haba R."/>
            <person name="Chuvochina M."/>
            <person name="Wittouck S."/>
            <person name="Arahal D.R."/>
            <person name="Sanchez-Porro C."/>
            <person name="Hugenholtz P."/>
            <person name="Ventosa A."/>
        </authorList>
    </citation>
    <scope>NUCLEOTIDE SEQUENCE [LARGE SCALE GENOMIC DNA]</scope>
    <source>
        <strain evidence="1 2">DSM 17332</strain>
    </source>
</reference>
<dbReference type="RefSeq" id="WP_309635284.1">
    <property type="nucleotide sequence ID" value="NZ_JARWAL010000001.1"/>
</dbReference>
<evidence type="ECO:0000313" key="1">
    <source>
        <dbReference type="EMBL" id="MDR5891180.1"/>
    </source>
</evidence>
<comment type="caution">
    <text evidence="1">The sequence shown here is derived from an EMBL/GenBank/DDBJ whole genome shotgun (WGS) entry which is preliminary data.</text>
</comment>
<name>A0ABU1GGQ9_9GAMM</name>
<organism evidence="1 2">
    <name type="scientific">Halomonas mongoliensis</name>
    <dbReference type="NCBI Taxonomy" id="321265"/>
    <lineage>
        <taxon>Bacteria</taxon>
        <taxon>Pseudomonadati</taxon>
        <taxon>Pseudomonadota</taxon>
        <taxon>Gammaproteobacteria</taxon>
        <taxon>Oceanospirillales</taxon>
        <taxon>Halomonadaceae</taxon>
        <taxon>Halomonas</taxon>
    </lineage>
</organism>
<gene>
    <name evidence="1" type="ORF">QC820_00005</name>
</gene>
<sequence>PLQDGIQGDTLSPIADGSLGSGSWRNTLILQENAIRYLRFQAGLMNKAGLCLLASPGPGQWK</sequence>
<keyword evidence="2" id="KW-1185">Reference proteome</keyword>
<dbReference type="Proteomes" id="UP001252270">
    <property type="component" value="Unassembled WGS sequence"/>
</dbReference>
<proteinExistence type="predicted"/>
<evidence type="ECO:0000313" key="2">
    <source>
        <dbReference type="Proteomes" id="UP001252270"/>
    </source>
</evidence>